<evidence type="ECO:0000256" key="3">
    <source>
        <dbReference type="SAM" id="SignalP"/>
    </source>
</evidence>
<feature type="signal peptide" evidence="3">
    <location>
        <begin position="1"/>
        <end position="18"/>
    </location>
</feature>
<dbReference type="KEGG" id="cci:CC1G_10604"/>
<comment type="subcellular location">
    <subcellularLocation>
        <location evidence="2">Secreted</location>
    </subcellularLocation>
</comment>
<dbReference type="RefSeq" id="XP_001839611.1">
    <property type="nucleotide sequence ID" value="XM_001839559.1"/>
</dbReference>
<feature type="domain" description="Auxiliary Activity family 9 catalytic" evidence="4">
    <location>
        <begin position="19"/>
        <end position="206"/>
    </location>
</feature>
<feature type="chain" id="PRO_5002725086" description="AA9 family lytic polysaccharide monooxygenase" evidence="3">
    <location>
        <begin position="19"/>
        <end position="218"/>
    </location>
</feature>
<proteinExistence type="predicted"/>
<evidence type="ECO:0000256" key="1">
    <source>
        <dbReference type="ARBA" id="ARBA00023157"/>
    </source>
</evidence>
<dbReference type="GO" id="GO:0030248">
    <property type="term" value="F:cellulose binding"/>
    <property type="evidence" value="ECO:0007669"/>
    <property type="project" value="UniProtKB-UniRule"/>
</dbReference>
<dbReference type="AlphaFoldDB" id="A8P8P6"/>
<dbReference type="Gene3D" id="2.70.50.70">
    <property type="match status" value="1"/>
</dbReference>
<keyword evidence="2" id="KW-0136">Cellulose degradation</keyword>
<dbReference type="GO" id="GO:0030245">
    <property type="term" value="P:cellulose catabolic process"/>
    <property type="evidence" value="ECO:0007669"/>
    <property type="project" value="UniProtKB-UniRule"/>
</dbReference>
<dbReference type="InterPro" id="IPR049892">
    <property type="entry name" value="AA9"/>
</dbReference>
<protein>
    <recommendedName>
        <fullName evidence="2">AA9 family lytic polysaccharide monooxygenase</fullName>
        <ecNumber evidence="2">1.14.99.56</ecNumber>
    </recommendedName>
    <alternativeName>
        <fullName evidence="2">Endo-beta-1,4-glucanase</fullName>
    </alternativeName>
    <alternativeName>
        <fullName evidence="2">Glycosyl hydrolase 61 family protein</fullName>
    </alternativeName>
</protein>
<evidence type="ECO:0000259" key="4">
    <source>
        <dbReference type="Pfam" id="PF03443"/>
    </source>
</evidence>
<comment type="catalytic activity">
    <reaction evidence="2">
        <text>[(1-&gt;4)-beta-D-glucosyl]n+m + reduced acceptor + O2 = 4-dehydro-beta-D-glucosyl-[(1-&gt;4)-beta-D-glucosyl]n-1 + [(1-&gt;4)-beta-D-glucosyl]m + acceptor + H2O.</text>
        <dbReference type="EC" id="1.14.99.56"/>
    </reaction>
</comment>
<dbReference type="InterPro" id="IPR005103">
    <property type="entry name" value="AA9_LPMO"/>
</dbReference>
<keyword evidence="6" id="KW-1185">Reference proteome</keyword>
<dbReference type="VEuPathDB" id="FungiDB:CC1G_10604"/>
<gene>
    <name evidence="5" type="ORF">CC1G_10604</name>
</gene>
<name>A8P8P6_COPC7</name>
<keyword evidence="2" id="KW-0624">Polysaccharide degradation</keyword>
<dbReference type="Pfam" id="PF03443">
    <property type="entry name" value="AA9"/>
    <property type="match status" value="1"/>
</dbReference>
<dbReference type="OrthoDB" id="3496539at2759"/>
<evidence type="ECO:0000256" key="2">
    <source>
        <dbReference type="RuleBase" id="RU368122"/>
    </source>
</evidence>
<dbReference type="EC" id="1.14.99.56" evidence="2"/>
<comment type="caution">
    <text evidence="5">The sequence shown here is derived from an EMBL/GenBank/DDBJ whole genome shotgun (WGS) entry which is preliminary data.</text>
</comment>
<accession>A8P8P6</accession>
<organism evidence="5 6">
    <name type="scientific">Coprinopsis cinerea (strain Okayama-7 / 130 / ATCC MYA-4618 / FGSC 9003)</name>
    <name type="common">Inky cap fungus</name>
    <name type="synonym">Hormographiella aspergillata</name>
    <dbReference type="NCBI Taxonomy" id="240176"/>
    <lineage>
        <taxon>Eukaryota</taxon>
        <taxon>Fungi</taxon>
        <taxon>Dikarya</taxon>
        <taxon>Basidiomycota</taxon>
        <taxon>Agaricomycotina</taxon>
        <taxon>Agaricomycetes</taxon>
        <taxon>Agaricomycetidae</taxon>
        <taxon>Agaricales</taxon>
        <taxon>Agaricineae</taxon>
        <taxon>Psathyrellaceae</taxon>
        <taxon>Coprinopsis</taxon>
    </lineage>
</organism>
<dbReference type="Proteomes" id="UP000001861">
    <property type="component" value="Unassembled WGS sequence"/>
</dbReference>
<dbReference type="GO" id="GO:0008810">
    <property type="term" value="F:cellulase activity"/>
    <property type="evidence" value="ECO:0007669"/>
    <property type="project" value="UniProtKB-UniRule"/>
</dbReference>
<evidence type="ECO:0000313" key="6">
    <source>
        <dbReference type="Proteomes" id="UP000001861"/>
    </source>
</evidence>
<comment type="domain">
    <text evidence="2">Has a modular structure: an endo-beta-1,4-glucanase catalytic module at the N-terminus, a linker rich in serines and threonines, and a C-terminal carbohydrate-binding module (CBM).</text>
</comment>
<dbReference type="eggNOG" id="ENOG502SJNZ">
    <property type="taxonomic scope" value="Eukaryota"/>
</dbReference>
<keyword evidence="1 2" id="KW-1015">Disulfide bond</keyword>
<dbReference type="GO" id="GO:0005576">
    <property type="term" value="C:extracellular region"/>
    <property type="evidence" value="ECO:0007669"/>
    <property type="project" value="UniProtKB-SubCell"/>
</dbReference>
<dbReference type="EMBL" id="AACS02000011">
    <property type="protein sequence ID" value="EAU82202.1"/>
    <property type="molecule type" value="Genomic_DNA"/>
</dbReference>
<dbReference type="CDD" id="cd21175">
    <property type="entry name" value="LPMO_AA9"/>
    <property type="match status" value="1"/>
</dbReference>
<reference evidence="5 6" key="1">
    <citation type="journal article" date="2010" name="Proc. Natl. Acad. Sci. U.S.A.">
        <title>Insights into evolution of multicellular fungi from the assembled chromosomes of the mushroom Coprinopsis cinerea (Coprinus cinereus).</title>
        <authorList>
            <person name="Stajich J.E."/>
            <person name="Wilke S.K."/>
            <person name="Ahren D."/>
            <person name="Au C.H."/>
            <person name="Birren B.W."/>
            <person name="Borodovsky M."/>
            <person name="Burns C."/>
            <person name="Canback B."/>
            <person name="Casselton L.A."/>
            <person name="Cheng C.K."/>
            <person name="Deng J."/>
            <person name="Dietrich F.S."/>
            <person name="Fargo D.C."/>
            <person name="Farman M.L."/>
            <person name="Gathman A.C."/>
            <person name="Goldberg J."/>
            <person name="Guigo R."/>
            <person name="Hoegger P.J."/>
            <person name="Hooker J.B."/>
            <person name="Huggins A."/>
            <person name="James T.Y."/>
            <person name="Kamada T."/>
            <person name="Kilaru S."/>
            <person name="Kodira C."/>
            <person name="Kues U."/>
            <person name="Kupfer D."/>
            <person name="Kwan H.S."/>
            <person name="Lomsadze A."/>
            <person name="Li W."/>
            <person name="Lilly W.W."/>
            <person name="Ma L.J."/>
            <person name="Mackey A.J."/>
            <person name="Manning G."/>
            <person name="Martin F."/>
            <person name="Muraguchi H."/>
            <person name="Natvig D.O."/>
            <person name="Palmerini H."/>
            <person name="Ramesh M.A."/>
            <person name="Rehmeyer C.J."/>
            <person name="Roe B.A."/>
            <person name="Shenoy N."/>
            <person name="Stanke M."/>
            <person name="Ter-Hovhannisyan V."/>
            <person name="Tunlid A."/>
            <person name="Velagapudi R."/>
            <person name="Vision T.J."/>
            <person name="Zeng Q."/>
            <person name="Zolan M.E."/>
            <person name="Pukkila P.J."/>
        </authorList>
    </citation>
    <scope>NUCLEOTIDE SEQUENCE [LARGE SCALE GENOMIC DNA]</scope>
    <source>
        <strain evidence="6">Okayama-7 / 130 / ATCC MYA-4618 / FGSC 9003</strain>
    </source>
</reference>
<dbReference type="PANTHER" id="PTHR33353">
    <property type="entry name" value="PUTATIVE (AFU_ORTHOLOGUE AFUA_1G12560)-RELATED"/>
    <property type="match status" value="1"/>
</dbReference>
<dbReference type="OMA" id="KIPGAFK"/>
<keyword evidence="2" id="KW-0964">Secreted</keyword>
<comment type="function">
    <text evidence="2">Lytic polysaccharide monooxygenase (LMPO) that depolymerizes crystalline and amorphous polysaccharides via the oxidation of scissile alpha- or beta-(1-4)-glycosidic bonds, yielding C1 and/or C4 oxidation products. Catalysis by LPMOs requires the reduction of the active-site copper from Cu(II) to Cu(I) by a reducing agent and H(2)O(2) or O(2) as a cosubstrate.</text>
</comment>
<dbReference type="GeneID" id="6016229"/>
<dbReference type="PANTHER" id="PTHR33353:SF11">
    <property type="entry name" value="GLYCOSYLHYDROLASE FAMILY 61-7 PROTEIN"/>
    <property type="match status" value="1"/>
</dbReference>
<keyword evidence="2" id="KW-0119">Carbohydrate metabolism</keyword>
<evidence type="ECO:0000313" key="5">
    <source>
        <dbReference type="EMBL" id="EAU82202.1"/>
    </source>
</evidence>
<dbReference type="InParanoid" id="A8P8P6"/>
<sequence length="218" mass="22714">MKAALILGLVALAQCAYGHYIFNVLIAGSKTSTQAVRQPKGVDPFAGVDSADMTCNVNPSPATDTVSVAAGETIGYKLSNSMYHQGPVSLYLGKAPGSAASWDGSGQNWFKIAEWGVDTLKPVSFSSYQKSEFTATIPPNTPSGEYLVRIEQIALHLGTGVPEVFVSCAQINVTNGGSGNPPKVSIPGHIPPSDPGVTANIYEGLSSYTVPGPAVWRG</sequence>
<keyword evidence="3" id="KW-0732">Signal</keyword>